<keyword evidence="4" id="KW-0460">Magnesium</keyword>
<dbReference type="InterPro" id="IPR036412">
    <property type="entry name" value="HAD-like_sf"/>
</dbReference>
<proteinExistence type="inferred from homology"/>
<dbReference type="RefSeq" id="WP_263247517.1">
    <property type="nucleotide sequence ID" value="NZ_BAABLT010000008.1"/>
</dbReference>
<reference evidence="7" key="1">
    <citation type="journal article" date="2019" name="Int. J. Syst. Evol. Microbiol.">
        <title>The Global Catalogue of Microorganisms (GCM) 10K type strain sequencing project: providing services to taxonomists for standard genome sequencing and annotation.</title>
        <authorList>
            <consortium name="The Broad Institute Genomics Platform"/>
            <consortium name="The Broad Institute Genome Sequencing Center for Infectious Disease"/>
            <person name="Wu L."/>
            <person name="Ma J."/>
        </authorList>
    </citation>
    <scope>NUCLEOTIDE SEQUENCE [LARGE SCALE GENOMIC DNA]</scope>
    <source>
        <strain evidence="7">CCUG 56401</strain>
    </source>
</reference>
<comment type="cofactor">
    <cofactor evidence="1">
        <name>Mg(2+)</name>
        <dbReference type="ChEBI" id="CHEBI:18420"/>
    </cofactor>
</comment>
<dbReference type="EMBL" id="JBHTIW010000005">
    <property type="protein sequence ID" value="MFD0920002.1"/>
    <property type="molecule type" value="Genomic_DNA"/>
</dbReference>
<evidence type="ECO:0000256" key="5">
    <source>
        <dbReference type="ARBA" id="ARBA00023277"/>
    </source>
</evidence>
<dbReference type="PANTHER" id="PTHR46193:SF18">
    <property type="entry name" value="HEXITOL PHOSPHATASE B"/>
    <property type="match status" value="1"/>
</dbReference>
<comment type="similarity">
    <text evidence="2">Belongs to the HAD-like hydrolase superfamily. CbbY/CbbZ/Gph/YieH family.</text>
</comment>
<name>A0ABW3FQM3_9PSEU</name>
<dbReference type="InterPro" id="IPR006439">
    <property type="entry name" value="HAD-SF_hydro_IA"/>
</dbReference>
<dbReference type="NCBIfam" id="TIGR01509">
    <property type="entry name" value="HAD-SF-IA-v3"/>
    <property type="match status" value="1"/>
</dbReference>
<dbReference type="SUPFAM" id="SSF56784">
    <property type="entry name" value="HAD-like"/>
    <property type="match status" value="1"/>
</dbReference>
<evidence type="ECO:0000256" key="3">
    <source>
        <dbReference type="ARBA" id="ARBA00022723"/>
    </source>
</evidence>
<keyword evidence="3" id="KW-0479">Metal-binding</keyword>
<dbReference type="InterPro" id="IPR051600">
    <property type="entry name" value="Beta-PGM-like"/>
</dbReference>
<dbReference type="InterPro" id="IPR023214">
    <property type="entry name" value="HAD_sf"/>
</dbReference>
<evidence type="ECO:0000256" key="4">
    <source>
        <dbReference type="ARBA" id="ARBA00022842"/>
    </source>
</evidence>
<evidence type="ECO:0000313" key="7">
    <source>
        <dbReference type="Proteomes" id="UP001597018"/>
    </source>
</evidence>
<organism evidence="6 7">
    <name type="scientific">Saccharopolyspora rosea</name>
    <dbReference type="NCBI Taxonomy" id="524884"/>
    <lineage>
        <taxon>Bacteria</taxon>
        <taxon>Bacillati</taxon>
        <taxon>Actinomycetota</taxon>
        <taxon>Actinomycetes</taxon>
        <taxon>Pseudonocardiales</taxon>
        <taxon>Pseudonocardiaceae</taxon>
        <taxon>Saccharopolyspora</taxon>
    </lineage>
</organism>
<dbReference type="Pfam" id="PF00702">
    <property type="entry name" value="Hydrolase"/>
    <property type="match status" value="1"/>
</dbReference>
<sequence length="254" mass="26784">MTAISIDPDRHRAVLFDMDGVVTDTARVHAAAWKRLFDRYFAERPASAGEDHRPFSEDDYVRHVDGKPRVAGVVDLLRSRGMHLPLGTAGDEPGRKTAHGLAALKDVHFREALDSAGVEVFDDARALLAELRGRGVRTAVFSASRHCAEILARADLLGLFDARVDGQVADALGLAGKPDPAMLLEAARRAGAGPAASVVVEDSRAGVTAGRRGGFSLVIGLDRRGCPAPLTEAGADVVVSALDEVAVAAPGRSR</sequence>
<dbReference type="Gene3D" id="3.40.50.1000">
    <property type="entry name" value="HAD superfamily/HAD-like"/>
    <property type="match status" value="1"/>
</dbReference>
<evidence type="ECO:0000256" key="1">
    <source>
        <dbReference type="ARBA" id="ARBA00001946"/>
    </source>
</evidence>
<dbReference type="InterPro" id="IPR023198">
    <property type="entry name" value="PGP-like_dom2"/>
</dbReference>
<dbReference type="PANTHER" id="PTHR46193">
    <property type="entry name" value="6-PHOSPHOGLUCONATE PHOSPHATASE"/>
    <property type="match status" value="1"/>
</dbReference>
<keyword evidence="5" id="KW-0119">Carbohydrate metabolism</keyword>
<dbReference type="Gene3D" id="1.10.150.240">
    <property type="entry name" value="Putative phosphatase, domain 2"/>
    <property type="match status" value="1"/>
</dbReference>
<dbReference type="SFLD" id="SFLDS00003">
    <property type="entry name" value="Haloacid_Dehalogenase"/>
    <property type="match status" value="1"/>
</dbReference>
<dbReference type="GO" id="GO:0016787">
    <property type="term" value="F:hydrolase activity"/>
    <property type="evidence" value="ECO:0007669"/>
    <property type="project" value="UniProtKB-KW"/>
</dbReference>
<keyword evidence="7" id="KW-1185">Reference proteome</keyword>
<dbReference type="SFLD" id="SFLDG01129">
    <property type="entry name" value="C1.5:_HAD__Beta-PGM__Phosphata"/>
    <property type="match status" value="1"/>
</dbReference>
<dbReference type="Proteomes" id="UP001597018">
    <property type="component" value="Unassembled WGS sequence"/>
</dbReference>
<keyword evidence="6" id="KW-0378">Hydrolase</keyword>
<evidence type="ECO:0000256" key="2">
    <source>
        <dbReference type="ARBA" id="ARBA00006171"/>
    </source>
</evidence>
<comment type="caution">
    <text evidence="6">The sequence shown here is derived from an EMBL/GenBank/DDBJ whole genome shotgun (WGS) entry which is preliminary data.</text>
</comment>
<evidence type="ECO:0000313" key="6">
    <source>
        <dbReference type="EMBL" id="MFD0920002.1"/>
    </source>
</evidence>
<gene>
    <name evidence="6" type="ORF">ACFQ16_09635</name>
</gene>
<protein>
    <submittedName>
        <fullName evidence="6">HAD family hydrolase</fullName>
    </submittedName>
</protein>
<accession>A0ABW3FQM3</accession>